<dbReference type="AlphaFoldDB" id="A0AAD8I797"/>
<evidence type="ECO:0000259" key="2">
    <source>
        <dbReference type="Pfam" id="PF25465"/>
    </source>
</evidence>
<feature type="domain" description="At4g14310 8-bladed propeller" evidence="2">
    <location>
        <begin position="651"/>
        <end position="931"/>
    </location>
</feature>
<dbReference type="EMBL" id="JAUIZM010000006">
    <property type="protein sequence ID" value="KAK1379769.1"/>
    <property type="molecule type" value="Genomic_DNA"/>
</dbReference>
<keyword evidence="3" id="KW-0418">Kinase</keyword>
<feature type="compositionally biased region" description="Polar residues" evidence="1">
    <location>
        <begin position="39"/>
        <end position="48"/>
    </location>
</feature>
<keyword evidence="4" id="KW-1185">Reference proteome</keyword>
<feature type="region of interest" description="Disordered" evidence="1">
    <location>
        <begin position="87"/>
        <end position="203"/>
    </location>
</feature>
<feature type="compositionally biased region" description="Low complexity" evidence="1">
    <location>
        <begin position="61"/>
        <end position="72"/>
    </location>
</feature>
<comment type="caution">
    <text evidence="3">The sequence shown here is derived from an EMBL/GenBank/DDBJ whole genome shotgun (WGS) entry which is preliminary data.</text>
</comment>
<feature type="compositionally biased region" description="Basic and acidic residues" evidence="1">
    <location>
        <begin position="236"/>
        <end position="247"/>
    </location>
</feature>
<evidence type="ECO:0000256" key="1">
    <source>
        <dbReference type="SAM" id="MobiDB-lite"/>
    </source>
</evidence>
<protein>
    <submittedName>
        <fullName evidence="3">Serine-threonine kinase receptor-associated</fullName>
    </submittedName>
</protein>
<feature type="region of interest" description="Disordered" evidence="1">
    <location>
        <begin position="219"/>
        <end position="274"/>
    </location>
</feature>
<reference evidence="3" key="1">
    <citation type="submission" date="2023-02" db="EMBL/GenBank/DDBJ databases">
        <title>Genome of toxic invasive species Heracleum sosnowskyi carries increased number of genes despite the absence of recent whole-genome duplications.</title>
        <authorList>
            <person name="Schelkunov M."/>
            <person name="Shtratnikova V."/>
            <person name="Makarenko M."/>
            <person name="Klepikova A."/>
            <person name="Omelchenko D."/>
            <person name="Novikova G."/>
            <person name="Obukhova E."/>
            <person name="Bogdanov V."/>
            <person name="Penin A."/>
            <person name="Logacheva M."/>
        </authorList>
    </citation>
    <scope>NUCLEOTIDE SEQUENCE</scope>
    <source>
        <strain evidence="3">Hsosn_3</strain>
        <tissue evidence="3">Leaf</tissue>
    </source>
</reference>
<feature type="compositionally biased region" description="Polar residues" evidence="1">
    <location>
        <begin position="98"/>
        <end position="111"/>
    </location>
</feature>
<feature type="region of interest" description="Disordered" evidence="1">
    <location>
        <begin position="393"/>
        <end position="418"/>
    </location>
</feature>
<gene>
    <name evidence="3" type="ORF">POM88_026513</name>
</gene>
<evidence type="ECO:0000313" key="4">
    <source>
        <dbReference type="Proteomes" id="UP001237642"/>
    </source>
</evidence>
<keyword evidence="3" id="KW-0675">Receptor</keyword>
<reference evidence="3" key="2">
    <citation type="submission" date="2023-05" db="EMBL/GenBank/DDBJ databases">
        <authorList>
            <person name="Schelkunov M.I."/>
        </authorList>
    </citation>
    <scope>NUCLEOTIDE SEQUENCE</scope>
    <source>
        <strain evidence="3">Hsosn_3</strain>
        <tissue evidence="3">Leaf</tissue>
    </source>
</reference>
<dbReference type="SUPFAM" id="SSF50998">
    <property type="entry name" value="Quinoprotein alcohol dehydrogenase-like"/>
    <property type="match status" value="1"/>
</dbReference>
<feature type="compositionally biased region" description="Basic and acidic residues" evidence="1">
    <location>
        <begin position="404"/>
        <end position="418"/>
    </location>
</feature>
<name>A0AAD8I797_9APIA</name>
<dbReference type="InterPro" id="IPR015943">
    <property type="entry name" value="WD40/YVTN_repeat-like_dom_sf"/>
</dbReference>
<dbReference type="GO" id="GO:0016301">
    <property type="term" value="F:kinase activity"/>
    <property type="evidence" value="ECO:0007669"/>
    <property type="project" value="UniProtKB-KW"/>
</dbReference>
<dbReference type="SUPFAM" id="SSF82171">
    <property type="entry name" value="DPP6 N-terminal domain-like"/>
    <property type="match status" value="1"/>
</dbReference>
<organism evidence="3 4">
    <name type="scientific">Heracleum sosnowskyi</name>
    <dbReference type="NCBI Taxonomy" id="360622"/>
    <lineage>
        <taxon>Eukaryota</taxon>
        <taxon>Viridiplantae</taxon>
        <taxon>Streptophyta</taxon>
        <taxon>Embryophyta</taxon>
        <taxon>Tracheophyta</taxon>
        <taxon>Spermatophyta</taxon>
        <taxon>Magnoliopsida</taxon>
        <taxon>eudicotyledons</taxon>
        <taxon>Gunneridae</taxon>
        <taxon>Pentapetalae</taxon>
        <taxon>asterids</taxon>
        <taxon>campanulids</taxon>
        <taxon>Apiales</taxon>
        <taxon>Apiaceae</taxon>
        <taxon>Apioideae</taxon>
        <taxon>apioid superclade</taxon>
        <taxon>Tordylieae</taxon>
        <taxon>Tordyliinae</taxon>
        <taxon>Heracleum</taxon>
    </lineage>
</organism>
<dbReference type="Proteomes" id="UP001237642">
    <property type="component" value="Unassembled WGS sequence"/>
</dbReference>
<sequence length="936" mass="102117">MSALSLRRNQDRGSAGGGGIAAKPTTTASKPTKPITPISKESINSVGSDSIKRSRGKENPRPSSRIRAASAAVKPVIRPVPRIDKAAAGSGLFRSVSRGRSSSPCEFSTGLSKFRGLDGGNSKLVEKGRENSEIRRRVSKESRSLGGNDVGLEKSSDLGKVSVVKSKEREGSVERKESRSLGRNVVGMERSSELGKDSESKLKGREGLGNVKVVSGGVRAREESRGRASVGLRSNEGGEKSVKEIRRNSLSRTSGLEVSKGKCGSEEGMTMSGTKYPSKLHEKLAFLEGKVKKIATDIKRTKEILDSNNTDASKVIITNIQEKISGIEKVMGHVVAAEPKIVDRPGENIQHINEVETSVKSLAKGLNTEELEARLFPHHKLLRDRTSLKTSVGGLLGSSQTGEPKVEETKSVSNLEDKLSSPIDEKPIVVEFLASLNDEQSRNTSKGDNQISVYSAVTAVQVMDGAENSKAQDSLNIVSRERSAEIVFTTTEILDEFDDQENFPAMVLDEETEDNCIYQLNAIGHKSTTGGWFVSDGESVLLAHDDSSCTFYDISHCEEKAEYRPPVGVSPNIWRDCWIVRAPSADGCSGKFVVAASAGNTMESGFCSWDFYSKEVKAVHIEDGTVNTRTALAPLPNNTLFRRNSLSSYMAPENQQWWYKPSGPLIVSTASHQRVVKLYDIRDGEHIMKWEVQKPVLEMDYSSPVQWRNRGKIVIAEAENISLWDVNSQNPQSLVSVSSLGRKISALHVNNTDAEMGGGVRQRVSSSEAEGNDGVFCTSDSINIIDFRHPTGVGFKIPKLGASAQSVFSRGDSIYLGCTNLRSSVKKQSSSQIQQFSLRKQRLVSTYALPESKAQNTTITQVWGNSNFVMGVCGLGLFAFDAFDDQMQSCTSDYGIMQQVSEVIGPDDLHSPSFDYLGSRVLLISRDRPALWKYMS</sequence>
<proteinExistence type="predicted"/>
<dbReference type="InterPro" id="IPR011047">
    <property type="entry name" value="Quinoprotein_ADH-like_sf"/>
</dbReference>
<dbReference type="InterPro" id="IPR045289">
    <property type="entry name" value="At4g14310-like"/>
</dbReference>
<dbReference type="InterPro" id="IPR057442">
    <property type="entry name" value="Beta-prop_At4g14310"/>
</dbReference>
<feature type="compositionally biased region" description="Basic and acidic residues" evidence="1">
    <location>
        <begin position="50"/>
        <end position="60"/>
    </location>
</feature>
<dbReference type="PANTHER" id="PTHR35492:SF1">
    <property type="entry name" value="TRANSDUCIN_WD40 REPEAT-LIKE SUPERFAMILY PROTEIN"/>
    <property type="match status" value="1"/>
</dbReference>
<keyword evidence="3" id="KW-0808">Transferase</keyword>
<evidence type="ECO:0000313" key="3">
    <source>
        <dbReference type="EMBL" id="KAK1379769.1"/>
    </source>
</evidence>
<feature type="compositionally biased region" description="Low complexity" evidence="1">
    <location>
        <begin position="21"/>
        <end position="38"/>
    </location>
</feature>
<accession>A0AAD8I797</accession>
<dbReference type="Pfam" id="PF25465">
    <property type="entry name" value="Beta-prop_At4g14310"/>
    <property type="match status" value="1"/>
</dbReference>
<dbReference type="Gene3D" id="2.130.10.10">
    <property type="entry name" value="YVTN repeat-like/Quinoprotein amine dehydrogenase"/>
    <property type="match status" value="1"/>
</dbReference>
<feature type="compositionally biased region" description="Basic and acidic residues" evidence="1">
    <location>
        <begin position="190"/>
        <end position="203"/>
    </location>
</feature>
<feature type="compositionally biased region" description="Basic and acidic residues" evidence="1">
    <location>
        <begin position="124"/>
        <end position="143"/>
    </location>
</feature>
<feature type="compositionally biased region" description="Basic and acidic residues" evidence="1">
    <location>
        <begin position="165"/>
        <end position="180"/>
    </location>
</feature>
<feature type="region of interest" description="Disordered" evidence="1">
    <location>
        <begin position="1"/>
        <end position="74"/>
    </location>
</feature>
<dbReference type="PANTHER" id="PTHR35492">
    <property type="entry name" value="TRANSDUCIN/WD40 REPEAT-LIKE SUPERFAMILY PROTEIN"/>
    <property type="match status" value="1"/>
</dbReference>